<evidence type="ECO:0000256" key="1">
    <source>
        <dbReference type="SAM" id="Phobius"/>
    </source>
</evidence>
<keyword evidence="1" id="KW-1133">Transmembrane helix</keyword>
<comment type="caution">
    <text evidence="2">The sequence shown here is derived from an EMBL/GenBank/DDBJ whole genome shotgun (WGS) entry which is preliminary data.</text>
</comment>
<name>A0A9J5YKV6_SOLCO</name>
<organism evidence="2 3">
    <name type="scientific">Solanum commersonii</name>
    <name type="common">Commerson's wild potato</name>
    <name type="synonym">Commerson's nightshade</name>
    <dbReference type="NCBI Taxonomy" id="4109"/>
    <lineage>
        <taxon>Eukaryota</taxon>
        <taxon>Viridiplantae</taxon>
        <taxon>Streptophyta</taxon>
        <taxon>Embryophyta</taxon>
        <taxon>Tracheophyta</taxon>
        <taxon>Spermatophyta</taxon>
        <taxon>Magnoliopsida</taxon>
        <taxon>eudicotyledons</taxon>
        <taxon>Gunneridae</taxon>
        <taxon>Pentapetalae</taxon>
        <taxon>asterids</taxon>
        <taxon>lamiids</taxon>
        <taxon>Solanales</taxon>
        <taxon>Solanaceae</taxon>
        <taxon>Solanoideae</taxon>
        <taxon>Solaneae</taxon>
        <taxon>Solanum</taxon>
    </lineage>
</organism>
<evidence type="ECO:0000313" key="3">
    <source>
        <dbReference type="Proteomes" id="UP000824120"/>
    </source>
</evidence>
<keyword evidence="1" id="KW-0472">Membrane</keyword>
<protein>
    <submittedName>
        <fullName evidence="2">Uncharacterized protein</fullName>
    </submittedName>
</protein>
<gene>
    <name evidence="2" type="ORF">H5410_031690</name>
</gene>
<proteinExistence type="predicted"/>
<dbReference type="AlphaFoldDB" id="A0A9J5YKV6"/>
<keyword evidence="1" id="KW-0812">Transmembrane</keyword>
<sequence length="74" mass="8560">MYYDLGLSSHANMQSCCHSLPLMRCLYRSFALLPLEPLGMLNVWIHWSVLQASVSCCIIVFHRFVQMKLENELA</sequence>
<keyword evidence="3" id="KW-1185">Reference proteome</keyword>
<accession>A0A9J5YKV6</accession>
<dbReference type="EMBL" id="JACXVP010000006">
    <property type="protein sequence ID" value="KAG5600320.1"/>
    <property type="molecule type" value="Genomic_DNA"/>
</dbReference>
<reference evidence="2 3" key="1">
    <citation type="submission" date="2020-09" db="EMBL/GenBank/DDBJ databases">
        <title>De no assembly of potato wild relative species, Solanum commersonii.</title>
        <authorList>
            <person name="Cho K."/>
        </authorList>
    </citation>
    <scope>NUCLEOTIDE SEQUENCE [LARGE SCALE GENOMIC DNA]</scope>
    <source>
        <strain evidence="2">LZ3.2</strain>
        <tissue evidence="2">Leaf</tissue>
    </source>
</reference>
<dbReference type="Proteomes" id="UP000824120">
    <property type="component" value="Chromosome 6"/>
</dbReference>
<feature type="transmembrane region" description="Helical" evidence="1">
    <location>
        <begin position="44"/>
        <end position="65"/>
    </location>
</feature>
<evidence type="ECO:0000313" key="2">
    <source>
        <dbReference type="EMBL" id="KAG5600320.1"/>
    </source>
</evidence>